<dbReference type="GO" id="GO:0016763">
    <property type="term" value="F:pentosyltransferase activity"/>
    <property type="evidence" value="ECO:0007669"/>
    <property type="project" value="TreeGrafter"/>
</dbReference>
<evidence type="ECO:0000256" key="6">
    <source>
        <dbReference type="ARBA" id="ARBA00022989"/>
    </source>
</evidence>
<feature type="transmembrane region" description="Helical" evidence="8">
    <location>
        <begin position="104"/>
        <end position="121"/>
    </location>
</feature>
<evidence type="ECO:0000256" key="2">
    <source>
        <dbReference type="ARBA" id="ARBA00022475"/>
    </source>
</evidence>
<evidence type="ECO:0000313" key="9">
    <source>
        <dbReference type="EMBL" id="VAW34945.1"/>
    </source>
</evidence>
<evidence type="ECO:0000256" key="4">
    <source>
        <dbReference type="ARBA" id="ARBA00022679"/>
    </source>
</evidence>
<feature type="non-terminal residue" evidence="9">
    <location>
        <position position="458"/>
    </location>
</feature>
<dbReference type="EMBL" id="UOEU01000558">
    <property type="protein sequence ID" value="VAW34945.1"/>
    <property type="molecule type" value="Genomic_DNA"/>
</dbReference>
<keyword evidence="2" id="KW-1003">Cell membrane</keyword>
<keyword evidence="4" id="KW-0808">Transferase</keyword>
<evidence type="ECO:0000256" key="8">
    <source>
        <dbReference type="SAM" id="Phobius"/>
    </source>
</evidence>
<evidence type="ECO:0000256" key="5">
    <source>
        <dbReference type="ARBA" id="ARBA00022692"/>
    </source>
</evidence>
<keyword evidence="5 8" id="KW-0812">Transmembrane</keyword>
<feature type="transmembrane region" description="Helical" evidence="8">
    <location>
        <begin position="127"/>
        <end position="146"/>
    </location>
</feature>
<proteinExistence type="predicted"/>
<feature type="transmembrane region" description="Helical" evidence="8">
    <location>
        <begin position="312"/>
        <end position="332"/>
    </location>
</feature>
<name>A0A3B0UUY8_9ZZZZ</name>
<keyword evidence="7 8" id="KW-0472">Membrane</keyword>
<dbReference type="GO" id="GO:0008610">
    <property type="term" value="P:lipid biosynthetic process"/>
    <property type="evidence" value="ECO:0007669"/>
    <property type="project" value="UniProtKB-ARBA"/>
</dbReference>
<feature type="transmembrane region" description="Helical" evidence="8">
    <location>
        <begin position="285"/>
        <end position="305"/>
    </location>
</feature>
<evidence type="ECO:0000256" key="7">
    <source>
        <dbReference type="ARBA" id="ARBA00023136"/>
    </source>
</evidence>
<evidence type="ECO:0000256" key="1">
    <source>
        <dbReference type="ARBA" id="ARBA00004651"/>
    </source>
</evidence>
<evidence type="ECO:0000256" key="3">
    <source>
        <dbReference type="ARBA" id="ARBA00022676"/>
    </source>
</evidence>
<feature type="transmembrane region" description="Helical" evidence="8">
    <location>
        <begin position="261"/>
        <end position="279"/>
    </location>
</feature>
<sequence>MQKRYWFLLILIFLLSFSLRLARIDYPDISGDEAWSWTVAGWSLPEIVGSDAETNPPLYHILLFFQRRLAGDSELALRLPSVWLGLLAMAFMGRLGGAVGKRPLQTITLAMAGIAPFLIYYSQDARMYGAALAGASGSLMAFVLLWQQEKRPLSLWVLYGVTSLTAVYSHYYAFAVLLAQAGFILWTYRRDWLRLRVWVATWVAMAALFLPWILIHLSFLGGKASSRFDEWTLDKLGEIVRRTLVAYGAGVTLSPSESWHGWLMVGLAVVGVIGLWQLGKRRETAVFGSIILMGLLFAWGVNPIMPFFWVRYLLVGMPAFVLLSAAGVWWLATLWRPTAVLSLAVVGFVSVTALQNQFFDVTYFKGGYGRIIADIEQQAQVGDVILLNNPLQGSLNDYYGTDSLPTFVVNRGQLFDAEGVDAHLSTLTQDARRVWVIETGNRAEYDPNQRVRGWLGER</sequence>
<dbReference type="GO" id="GO:0005886">
    <property type="term" value="C:plasma membrane"/>
    <property type="evidence" value="ECO:0007669"/>
    <property type="project" value="UniProtKB-SubCell"/>
</dbReference>
<comment type="subcellular location">
    <subcellularLocation>
        <location evidence="1">Cell membrane</location>
        <topology evidence="1">Multi-pass membrane protein</topology>
    </subcellularLocation>
</comment>
<organism evidence="9">
    <name type="scientific">hydrothermal vent metagenome</name>
    <dbReference type="NCBI Taxonomy" id="652676"/>
    <lineage>
        <taxon>unclassified sequences</taxon>
        <taxon>metagenomes</taxon>
        <taxon>ecological metagenomes</taxon>
    </lineage>
</organism>
<dbReference type="PANTHER" id="PTHR33908">
    <property type="entry name" value="MANNOSYLTRANSFERASE YKCB-RELATED"/>
    <property type="match status" value="1"/>
</dbReference>
<feature type="transmembrane region" description="Helical" evidence="8">
    <location>
        <begin position="198"/>
        <end position="220"/>
    </location>
</feature>
<keyword evidence="6 8" id="KW-1133">Transmembrane helix</keyword>
<keyword evidence="3" id="KW-0328">Glycosyltransferase</keyword>
<protein>
    <submittedName>
        <fullName evidence="9">Uncharacterized protein</fullName>
    </submittedName>
</protein>
<feature type="transmembrane region" description="Helical" evidence="8">
    <location>
        <begin position="338"/>
        <end position="355"/>
    </location>
</feature>
<dbReference type="PANTHER" id="PTHR33908:SF11">
    <property type="entry name" value="MEMBRANE PROTEIN"/>
    <property type="match status" value="1"/>
</dbReference>
<feature type="transmembrane region" description="Helical" evidence="8">
    <location>
        <begin position="153"/>
        <end position="186"/>
    </location>
</feature>
<accession>A0A3B0UUY8</accession>
<dbReference type="AlphaFoldDB" id="A0A3B0UUY8"/>
<reference evidence="9" key="1">
    <citation type="submission" date="2018-06" db="EMBL/GenBank/DDBJ databases">
        <authorList>
            <person name="Zhirakovskaya E."/>
        </authorList>
    </citation>
    <scope>NUCLEOTIDE SEQUENCE</scope>
</reference>
<gene>
    <name evidence="9" type="ORF">MNBD_CHLOROFLEXI01-2325</name>
</gene>
<dbReference type="InterPro" id="IPR050297">
    <property type="entry name" value="LipidA_mod_glycosyltrf_83"/>
</dbReference>